<protein>
    <recommendedName>
        <fullName evidence="4">Reverse transcriptase domain-containing protein</fullName>
    </recommendedName>
</protein>
<dbReference type="Gene3D" id="3.60.110.10">
    <property type="entry name" value="Carbon-nitrogen hydrolase"/>
    <property type="match status" value="1"/>
</dbReference>
<evidence type="ECO:0000256" key="1">
    <source>
        <dbReference type="SAM" id="Coils"/>
    </source>
</evidence>
<sequence length="1280" mass="153099">MEKDLEIMDKKKLSQEEWLEVYIKSAYKKLKSYSYYEKRNIYLKERIVEFESENEFNITNMDNYFKKLAREIIEISKVSSKNRDYKNSFPVDAKLRVLPKNLIDREIKEEGIITNKVMGENSYIDKIIHFYDLDIKTQIIGVVWILLIGKELEKEYKEFAAGNILDDSMYLNNLKLFKPYYTMYESWRDDGISIVEEQMKNNKRTIMLSLDIKEYFYSINLKDKKYENEILEKYNYIIEKKYGKFKCENYLKPFEVINDIVFNVIKGYSNTISSKIHEVKFNNKEDKNLKFRLPIGFLPSNILGNWYLKNFDEELTNKLNPLYYKRYVDDILIIFNAEYIKENEDNIHKYIFNNKFCKNEIFKKSIYFVNNKNQCNEIVPLEDKEALEECIKKIKRINVQDKIKILKNIYVTYKKNISKEELNEEFERFLQEDKTQNLIYSSWDEKNILEKLIKLVNDKNNVDNEENIKELIDKINIDGNEIKTIYLLNNYISESAYLVIQDSKVKIYDFKKEGSNSLIRSFKEELRKNASVFKFLPERYEIIRNFDNEVYKIDYKDTIHKISSVNDINVNPYDLSKFLARIIYSDKLEDSYSTKDVDEKILGIFESRAAIKYYFLWDKVFNYYMLNKKYSYIFKIFRAINKNIDEIDIQIDNTLINKFYYREEKMINLRNDLKTYLKIVIALNYSLDDGLFISKFKEKKDEDYYNKIIEKGLNTTNDLSRYDKLLFKYEKIYSLKENIRKSNMLNHSLVRSSLINYCYNNYLEYIKSSNVLVYVDFLHEANEKIEIHSDLKSCKFSNIEYKKSFDYFIDYFYNTESNECSNDNVYVLNSKCEISCLNKDKVVGCKKEIHEFAKVYNPRVVHFHECILYEINKLIGQGKIVSRCEEIIGSKKIYNSLNRLDDTEKYELENEENTINKYLNFNDSNDEYTIVPNINKNIKELVKENKEKRENIKKLDYLRYFNREEYLFTQQERVINILSINKYEKKDKLKIAVINMKIYDKDLENSFKKISQNTEKKLEKIYSLLNQAVKEEAEMIIFPEASIPFKLLEVLSNFSRKHNVVIICGLEHIVYDNKLCCNYMATIIPYKTCLSKKYNNYYANSIIKLRLKNHYSPKEKDWVLGYGWKLPEQGKDYEKEYDLIRWKGIDFSSFSCFELANIKDRALFTSYVDLLVGSVHNRDINYYSNIMESLVRDVHCYCAQVNDSTLGDSRIIKPSSTYEKNILQISGGINDTLLVGEIDIRALREFQILDHNLQMNERNFKAVPPEFNCNNVKRRDGLPF</sequence>
<dbReference type="STRING" id="545697.HMPREF0216_01896"/>
<dbReference type="eggNOG" id="COG3344">
    <property type="taxonomic scope" value="Bacteria"/>
</dbReference>
<dbReference type="HOGENOM" id="CLU_006589_0_0_9"/>
<dbReference type="EMBL" id="AMEZ01000053">
    <property type="protein sequence ID" value="EKY26711.1"/>
    <property type="molecule type" value="Genomic_DNA"/>
</dbReference>
<dbReference type="Proteomes" id="UP000010420">
    <property type="component" value="Unassembled WGS sequence"/>
</dbReference>
<keyword evidence="1" id="KW-0175">Coiled coil</keyword>
<evidence type="ECO:0000313" key="2">
    <source>
        <dbReference type="EMBL" id="EKY26711.1"/>
    </source>
</evidence>
<evidence type="ECO:0008006" key="4">
    <source>
        <dbReference type="Google" id="ProtNLM"/>
    </source>
</evidence>
<feature type="coiled-coil region" evidence="1">
    <location>
        <begin position="931"/>
        <end position="958"/>
    </location>
</feature>
<proteinExistence type="predicted"/>
<dbReference type="AlphaFoldDB" id="L1QFI1"/>
<keyword evidence="3" id="KW-1185">Reference proteome</keyword>
<dbReference type="PATRIC" id="fig|545697.3.peg.1866"/>
<comment type="caution">
    <text evidence="2">The sequence shown here is derived from an EMBL/GenBank/DDBJ whole genome shotgun (WGS) entry which is preliminary data.</text>
</comment>
<dbReference type="InterPro" id="IPR036526">
    <property type="entry name" value="C-N_Hydrolase_sf"/>
</dbReference>
<gene>
    <name evidence="2" type="ORF">HMPREF0216_01896</name>
</gene>
<dbReference type="eggNOG" id="COG0388">
    <property type="taxonomic scope" value="Bacteria"/>
</dbReference>
<accession>L1QFI1</accession>
<evidence type="ECO:0000313" key="3">
    <source>
        <dbReference type="Proteomes" id="UP000010420"/>
    </source>
</evidence>
<reference evidence="2 3" key="1">
    <citation type="submission" date="2012-05" db="EMBL/GenBank/DDBJ databases">
        <authorList>
            <person name="Weinstock G."/>
            <person name="Sodergren E."/>
            <person name="Lobos E.A."/>
            <person name="Fulton L."/>
            <person name="Fulton R."/>
            <person name="Courtney L."/>
            <person name="Fronick C."/>
            <person name="O'Laughlin M."/>
            <person name="Godfrey J."/>
            <person name="Wilson R.M."/>
            <person name="Miner T."/>
            <person name="Farmer C."/>
            <person name="Delehaunty K."/>
            <person name="Cordes M."/>
            <person name="Minx P."/>
            <person name="Tomlinson C."/>
            <person name="Chen J."/>
            <person name="Wollam A."/>
            <person name="Pepin K.H."/>
            <person name="Bhonagiri V."/>
            <person name="Zhang X."/>
            <person name="Suruliraj S."/>
            <person name="Warren W."/>
            <person name="Mitreva M."/>
            <person name="Mardis E.R."/>
            <person name="Wilson R.K."/>
        </authorList>
    </citation>
    <scope>NUCLEOTIDE SEQUENCE [LARGE SCALE GENOMIC DNA]</scope>
    <source>
        <strain evidence="2 3">DSM 1785</strain>
    </source>
</reference>
<dbReference type="SUPFAM" id="SSF56317">
    <property type="entry name" value="Carbon-nitrogen hydrolase"/>
    <property type="match status" value="1"/>
</dbReference>
<name>L1QFI1_9CLOT</name>
<organism evidence="2 3">
    <name type="scientific">Clostridium celatum DSM 1785</name>
    <dbReference type="NCBI Taxonomy" id="545697"/>
    <lineage>
        <taxon>Bacteria</taxon>
        <taxon>Bacillati</taxon>
        <taxon>Bacillota</taxon>
        <taxon>Clostridia</taxon>
        <taxon>Eubacteriales</taxon>
        <taxon>Clostridiaceae</taxon>
        <taxon>Clostridium</taxon>
    </lineage>
</organism>